<organism evidence="1 2">
    <name type="scientific">Allacma fusca</name>
    <dbReference type="NCBI Taxonomy" id="39272"/>
    <lineage>
        <taxon>Eukaryota</taxon>
        <taxon>Metazoa</taxon>
        <taxon>Ecdysozoa</taxon>
        <taxon>Arthropoda</taxon>
        <taxon>Hexapoda</taxon>
        <taxon>Collembola</taxon>
        <taxon>Symphypleona</taxon>
        <taxon>Sminthuridae</taxon>
        <taxon>Allacma</taxon>
    </lineage>
</organism>
<protein>
    <submittedName>
        <fullName evidence="1">Uncharacterized protein</fullName>
    </submittedName>
</protein>
<keyword evidence="2" id="KW-1185">Reference proteome</keyword>
<reference evidence="1" key="1">
    <citation type="submission" date="2021-06" db="EMBL/GenBank/DDBJ databases">
        <authorList>
            <person name="Hodson N. C."/>
            <person name="Mongue J. A."/>
            <person name="Jaron S. K."/>
        </authorList>
    </citation>
    <scope>NUCLEOTIDE SEQUENCE</scope>
</reference>
<sequence length="110" mass="12353">MPHQQDPNTLWPAAAWLDISETYAGLFFRVLGGKSADFGVMQNEDAPRVDRIVTRNRDGLNPDREVKLEPGKCSLIGSGGRRFGWTCLDICVVGEEIRPVNKAVKVWKRQ</sequence>
<gene>
    <name evidence="1" type="ORF">AFUS01_LOCUS30973</name>
</gene>
<accession>A0A8J2PPZ5</accession>
<dbReference type="Proteomes" id="UP000708208">
    <property type="component" value="Unassembled WGS sequence"/>
</dbReference>
<evidence type="ECO:0000313" key="2">
    <source>
        <dbReference type="Proteomes" id="UP000708208"/>
    </source>
</evidence>
<dbReference type="EMBL" id="CAJVCH010483444">
    <property type="protein sequence ID" value="CAG7820589.1"/>
    <property type="molecule type" value="Genomic_DNA"/>
</dbReference>
<comment type="caution">
    <text evidence="1">The sequence shown here is derived from an EMBL/GenBank/DDBJ whole genome shotgun (WGS) entry which is preliminary data.</text>
</comment>
<name>A0A8J2PPZ5_9HEXA</name>
<proteinExistence type="predicted"/>
<dbReference type="AlphaFoldDB" id="A0A8J2PPZ5"/>
<dbReference type="OrthoDB" id="6503162at2759"/>
<evidence type="ECO:0000313" key="1">
    <source>
        <dbReference type="EMBL" id="CAG7820589.1"/>
    </source>
</evidence>